<dbReference type="Proteomes" id="UP000298347">
    <property type="component" value="Unassembled WGS sequence"/>
</dbReference>
<dbReference type="GO" id="GO:0003723">
    <property type="term" value="F:RNA binding"/>
    <property type="evidence" value="ECO:0007669"/>
    <property type="project" value="UniProtKB-UniRule"/>
</dbReference>
<dbReference type="InterPro" id="IPR036867">
    <property type="entry name" value="R3H_dom_sf"/>
</dbReference>
<dbReference type="Gene3D" id="3.30.1370.50">
    <property type="entry name" value="R3H-like domain"/>
    <property type="match status" value="1"/>
</dbReference>
<keyword evidence="3 6" id="KW-0133">Cell shape</keyword>
<evidence type="ECO:0000256" key="2">
    <source>
        <dbReference type="ARBA" id="ARBA00022884"/>
    </source>
</evidence>
<accession>A0A4Z0GNX4</accession>
<comment type="subcellular location">
    <subcellularLocation>
        <location evidence="6">Cytoplasm</location>
    </subcellularLocation>
</comment>
<evidence type="ECO:0000256" key="5">
    <source>
        <dbReference type="ARBA" id="ARBA00023316"/>
    </source>
</evidence>
<keyword evidence="1 6" id="KW-0963">Cytoplasm</keyword>
<organism evidence="8 9">
    <name type="scientific">Sporolactobacillus shoreae</name>
    <dbReference type="NCBI Taxonomy" id="1465501"/>
    <lineage>
        <taxon>Bacteria</taxon>
        <taxon>Bacillati</taxon>
        <taxon>Bacillota</taxon>
        <taxon>Bacilli</taxon>
        <taxon>Bacillales</taxon>
        <taxon>Sporolactobacillaceae</taxon>
        <taxon>Sporolactobacillus</taxon>
    </lineage>
</organism>
<name>A0A4Z0GNX4_9BACL</name>
<keyword evidence="5 6" id="KW-0961">Cell wall biogenesis/degradation</keyword>
<dbReference type="Gene3D" id="3.30.300.20">
    <property type="match status" value="1"/>
</dbReference>
<dbReference type="HAMAP" id="MF_00867">
    <property type="entry name" value="KhpB"/>
    <property type="match status" value="1"/>
</dbReference>
<dbReference type="Pfam" id="PF14804">
    <property type="entry name" value="Jag_N"/>
    <property type="match status" value="1"/>
</dbReference>
<evidence type="ECO:0000256" key="6">
    <source>
        <dbReference type="HAMAP-Rule" id="MF_00867"/>
    </source>
</evidence>
<dbReference type="PROSITE" id="PS51061">
    <property type="entry name" value="R3H"/>
    <property type="match status" value="1"/>
</dbReference>
<dbReference type="GO" id="GO:0071555">
    <property type="term" value="P:cell wall organization"/>
    <property type="evidence" value="ECO:0007669"/>
    <property type="project" value="UniProtKB-KW"/>
</dbReference>
<comment type="caution">
    <text evidence="8">The sequence shown here is derived from an EMBL/GenBank/DDBJ whole genome shotgun (WGS) entry which is preliminary data.</text>
</comment>
<dbReference type="Pfam" id="PF13083">
    <property type="entry name" value="KH_KhpA-B"/>
    <property type="match status" value="1"/>
</dbReference>
<dbReference type="GO" id="GO:0009252">
    <property type="term" value="P:peptidoglycan biosynthetic process"/>
    <property type="evidence" value="ECO:0007669"/>
    <property type="project" value="UniProtKB-UniRule"/>
</dbReference>
<dbReference type="AlphaFoldDB" id="A0A4Z0GNX4"/>
<dbReference type="InterPro" id="IPR032782">
    <property type="entry name" value="KhpB_N"/>
</dbReference>
<evidence type="ECO:0000313" key="8">
    <source>
        <dbReference type="EMBL" id="TGA98655.1"/>
    </source>
</evidence>
<keyword evidence="4 6" id="KW-0143">Chaperone</keyword>
<dbReference type="InterPro" id="IPR038008">
    <property type="entry name" value="Jag_KH"/>
</dbReference>
<dbReference type="PANTHER" id="PTHR35800">
    <property type="entry name" value="PROTEIN JAG"/>
    <property type="match status" value="1"/>
</dbReference>
<protein>
    <recommendedName>
        <fullName evidence="6">RNA-binding protein KhpB</fullName>
    </recommendedName>
    <alternativeName>
        <fullName evidence="6">RNA-binding protein EloR</fullName>
    </alternativeName>
</protein>
<comment type="caution">
    <text evidence="6">Lacks conserved residue(s) required for the propagation of feature annotation.</text>
</comment>
<dbReference type="Pfam" id="PF01424">
    <property type="entry name" value="R3H"/>
    <property type="match status" value="1"/>
</dbReference>
<feature type="domain" description="R3H" evidence="7">
    <location>
        <begin position="140"/>
        <end position="206"/>
    </location>
</feature>
<dbReference type="InterPro" id="IPR001374">
    <property type="entry name" value="R3H_dom"/>
</dbReference>
<gene>
    <name evidence="6" type="primary">khpB</name>
    <name evidence="6" type="synonym">eloR</name>
    <name evidence="8" type="ORF">E4665_07275</name>
</gene>
<comment type="subunit">
    <text evidence="6">Forms a complex with KhpA.</text>
</comment>
<dbReference type="RefSeq" id="WP_135348133.1">
    <property type="nucleotide sequence ID" value="NZ_SRJD01000006.1"/>
</dbReference>
<keyword evidence="9" id="KW-1185">Reference proteome</keyword>
<dbReference type="CDD" id="cd02644">
    <property type="entry name" value="R3H_jag"/>
    <property type="match status" value="1"/>
</dbReference>
<dbReference type="CDD" id="cd02414">
    <property type="entry name" value="KH-II_Jag"/>
    <property type="match status" value="1"/>
</dbReference>
<evidence type="ECO:0000259" key="7">
    <source>
        <dbReference type="PROSITE" id="PS51061"/>
    </source>
</evidence>
<reference evidence="8 9" key="1">
    <citation type="journal article" date="2015" name="Int. J. Syst. Evol. Microbiol.">
        <title>Sporolactobacillus shoreae sp. nov. and Sporolactobacillus spathodeae sp. nov., two spore-forming lactic acid bacteria isolated from tree barks in Thailand.</title>
        <authorList>
            <person name="Thamacharoensuk T."/>
            <person name="Kitahara M."/>
            <person name="Ohkuma M."/>
            <person name="Thongchul N."/>
            <person name="Tanasupawat S."/>
        </authorList>
    </citation>
    <scope>NUCLEOTIDE SEQUENCE [LARGE SCALE GENOMIC DNA]</scope>
    <source>
        <strain evidence="8 9">BK92</strain>
    </source>
</reference>
<dbReference type="SMART" id="SM00393">
    <property type="entry name" value="R3H"/>
    <property type="match status" value="1"/>
</dbReference>
<dbReference type="SUPFAM" id="SSF82708">
    <property type="entry name" value="R3H domain"/>
    <property type="match status" value="1"/>
</dbReference>
<evidence type="ECO:0000256" key="4">
    <source>
        <dbReference type="ARBA" id="ARBA00023186"/>
    </source>
</evidence>
<dbReference type="InterPro" id="IPR038247">
    <property type="entry name" value="Jag_N_dom_sf"/>
</dbReference>
<sequence length="207" mass="23635">MREVSKYGRTVAEAVSFALEELNATEDQVGTEILIQPRSGFLGIGARKALVRVKLNETSFDEGIRYLENIVHEIGCSAHIQVMDKSKRVWRCVLFGKDASRLIGRHGETLNALQFLANRVVARHSDFRMKLLLDAENYREIRKKALISLSERAAAQVVRSGKVYRFKSMPDFERKLIHVELAKNDKVKTQSVGDEPYRYVTLTPRSR</sequence>
<dbReference type="OrthoDB" id="9794483at2"/>
<dbReference type="PANTHER" id="PTHR35800:SF1">
    <property type="entry name" value="RNA-BINDING PROTEIN KHPB"/>
    <property type="match status" value="1"/>
</dbReference>
<evidence type="ECO:0000256" key="3">
    <source>
        <dbReference type="ARBA" id="ARBA00022960"/>
    </source>
</evidence>
<dbReference type="NCBIfam" id="NF041568">
    <property type="entry name" value="Jag_EloR"/>
    <property type="match status" value="1"/>
</dbReference>
<dbReference type="SMART" id="SM01245">
    <property type="entry name" value="Jag_N"/>
    <property type="match status" value="1"/>
</dbReference>
<dbReference type="GO" id="GO:0008360">
    <property type="term" value="P:regulation of cell shape"/>
    <property type="evidence" value="ECO:0007669"/>
    <property type="project" value="UniProtKB-KW"/>
</dbReference>
<dbReference type="EMBL" id="SRJD01000006">
    <property type="protein sequence ID" value="TGA98655.1"/>
    <property type="molecule type" value="Genomic_DNA"/>
</dbReference>
<dbReference type="InterPro" id="IPR039247">
    <property type="entry name" value="KhpB"/>
</dbReference>
<evidence type="ECO:0000256" key="1">
    <source>
        <dbReference type="ARBA" id="ARBA00022490"/>
    </source>
</evidence>
<keyword evidence="2 6" id="KW-0694">RNA-binding</keyword>
<proteinExistence type="inferred from homology"/>
<dbReference type="InterPro" id="IPR015946">
    <property type="entry name" value="KH_dom-like_a/b"/>
</dbReference>
<dbReference type="GO" id="GO:0005737">
    <property type="term" value="C:cytoplasm"/>
    <property type="evidence" value="ECO:0007669"/>
    <property type="project" value="UniProtKB-SubCell"/>
</dbReference>
<dbReference type="InterPro" id="IPR034079">
    <property type="entry name" value="R3H_KhpB"/>
</dbReference>
<comment type="function">
    <text evidence="6">A probable RNA chaperone. Forms a complex with KhpA which binds to cellular RNA and controls its expression. Plays a role in peptidoglycan (PG) homeostasis and cell length regulation.</text>
</comment>
<evidence type="ECO:0000313" key="9">
    <source>
        <dbReference type="Proteomes" id="UP000298347"/>
    </source>
</evidence>
<comment type="domain">
    <text evidence="6">Has an N-terminal Jag-N domain and 2 RNA-binding domains (KH and R3H).</text>
</comment>
<dbReference type="Gene3D" id="3.30.30.80">
    <property type="entry name" value="probable RNA-binding protein from clostridium symbiosum atcc 14940"/>
    <property type="match status" value="1"/>
</dbReference>
<comment type="similarity">
    <text evidence="6">Belongs to the KhpB RNA-binding protein family.</text>
</comment>